<dbReference type="InterPro" id="IPR001878">
    <property type="entry name" value="Znf_CCHC"/>
</dbReference>
<dbReference type="GO" id="GO:0008270">
    <property type="term" value="F:zinc ion binding"/>
    <property type="evidence" value="ECO:0007669"/>
    <property type="project" value="UniProtKB-KW"/>
</dbReference>
<dbReference type="OrthoDB" id="1744507at2759"/>
<proteinExistence type="predicted"/>
<keyword evidence="1" id="KW-0479">Metal-binding</keyword>
<protein>
    <submittedName>
        <fullName evidence="4">Gag/pol protein</fullName>
    </submittedName>
</protein>
<organism evidence="4 5">
    <name type="scientific">Cucumis melo var. makuwa</name>
    <name type="common">Oriental melon</name>
    <dbReference type="NCBI Taxonomy" id="1194695"/>
    <lineage>
        <taxon>Eukaryota</taxon>
        <taxon>Viridiplantae</taxon>
        <taxon>Streptophyta</taxon>
        <taxon>Embryophyta</taxon>
        <taxon>Tracheophyta</taxon>
        <taxon>Spermatophyta</taxon>
        <taxon>Magnoliopsida</taxon>
        <taxon>eudicotyledons</taxon>
        <taxon>Gunneridae</taxon>
        <taxon>Pentapetalae</taxon>
        <taxon>rosids</taxon>
        <taxon>fabids</taxon>
        <taxon>Cucurbitales</taxon>
        <taxon>Cucurbitaceae</taxon>
        <taxon>Benincaseae</taxon>
        <taxon>Cucumis</taxon>
    </lineage>
</organism>
<sequence>MLPRVSGMHITAGQRPMTRSASTSWLKKKGGRGKGPTVAIECKGKAKVAIKGKCFHCNVDGHWKRNCPGTLLSRRKRKETNSFKQLEKGEMTLKVGMGDVISAIQ</sequence>
<reference evidence="4 5" key="1">
    <citation type="submission" date="2019-08" db="EMBL/GenBank/DDBJ databases">
        <title>Draft genome sequences of two oriental melons (Cucumis melo L. var makuwa).</title>
        <authorList>
            <person name="Kwon S.-Y."/>
        </authorList>
    </citation>
    <scope>NUCLEOTIDE SEQUENCE [LARGE SCALE GENOMIC DNA]</scope>
    <source>
        <strain evidence="5">cv. SW 3</strain>
        <tissue evidence="4">Leaf</tissue>
    </source>
</reference>
<feature type="domain" description="CCHC-type" evidence="3">
    <location>
        <begin position="53"/>
        <end position="68"/>
    </location>
</feature>
<dbReference type="Gene3D" id="4.10.60.10">
    <property type="entry name" value="Zinc finger, CCHC-type"/>
    <property type="match status" value="1"/>
</dbReference>
<dbReference type="EMBL" id="SSTE01020233">
    <property type="protein sequence ID" value="KAA0034936.1"/>
    <property type="molecule type" value="Genomic_DNA"/>
</dbReference>
<feature type="region of interest" description="Disordered" evidence="2">
    <location>
        <begin position="1"/>
        <end position="36"/>
    </location>
</feature>
<keyword evidence="1" id="KW-0863">Zinc-finger</keyword>
<name>A0A5A7SYG9_CUCMM</name>
<evidence type="ECO:0000256" key="2">
    <source>
        <dbReference type="SAM" id="MobiDB-lite"/>
    </source>
</evidence>
<comment type="caution">
    <text evidence="4">The sequence shown here is derived from an EMBL/GenBank/DDBJ whole genome shotgun (WGS) entry which is preliminary data.</text>
</comment>
<evidence type="ECO:0000313" key="5">
    <source>
        <dbReference type="Proteomes" id="UP000321393"/>
    </source>
</evidence>
<dbReference type="GO" id="GO:0003676">
    <property type="term" value="F:nucleic acid binding"/>
    <property type="evidence" value="ECO:0007669"/>
    <property type="project" value="InterPro"/>
</dbReference>
<dbReference type="AlphaFoldDB" id="A0A5A7SYG9"/>
<evidence type="ECO:0000313" key="4">
    <source>
        <dbReference type="EMBL" id="KAA0034936.1"/>
    </source>
</evidence>
<dbReference type="Pfam" id="PF00098">
    <property type="entry name" value="zf-CCHC"/>
    <property type="match status" value="1"/>
</dbReference>
<evidence type="ECO:0000259" key="3">
    <source>
        <dbReference type="PROSITE" id="PS50158"/>
    </source>
</evidence>
<dbReference type="Proteomes" id="UP000321393">
    <property type="component" value="Unassembled WGS sequence"/>
</dbReference>
<dbReference type="PROSITE" id="PS50158">
    <property type="entry name" value="ZF_CCHC"/>
    <property type="match status" value="1"/>
</dbReference>
<gene>
    <name evidence="4" type="ORF">E6C27_scaffold103G00680</name>
</gene>
<dbReference type="InterPro" id="IPR036875">
    <property type="entry name" value="Znf_CCHC_sf"/>
</dbReference>
<dbReference type="SUPFAM" id="SSF57756">
    <property type="entry name" value="Retrovirus zinc finger-like domains"/>
    <property type="match status" value="1"/>
</dbReference>
<accession>A0A5A7SYG9</accession>
<evidence type="ECO:0000256" key="1">
    <source>
        <dbReference type="PROSITE-ProRule" id="PRU00047"/>
    </source>
</evidence>
<keyword evidence="1" id="KW-0862">Zinc</keyword>